<feature type="domain" description="HAMP" evidence="13">
    <location>
        <begin position="190"/>
        <end position="241"/>
    </location>
</feature>
<dbReference type="RefSeq" id="WP_109677010.1">
    <property type="nucleotide sequence ID" value="NZ_CP086615.1"/>
</dbReference>
<evidence type="ECO:0000256" key="10">
    <source>
        <dbReference type="ARBA" id="ARBA00023136"/>
    </source>
</evidence>
<comment type="subcellular location">
    <subcellularLocation>
        <location evidence="2">Membrane</location>
    </subcellularLocation>
</comment>
<keyword evidence="9" id="KW-0902">Two-component regulatory system</keyword>
<dbReference type="OrthoDB" id="9809567at2"/>
<dbReference type="Pfam" id="PF02518">
    <property type="entry name" value="HATPase_c"/>
    <property type="match status" value="1"/>
</dbReference>
<feature type="transmembrane region" description="Helical" evidence="11">
    <location>
        <begin position="170"/>
        <end position="191"/>
    </location>
</feature>
<dbReference type="Gene3D" id="3.30.565.10">
    <property type="entry name" value="Histidine kinase-like ATPase, C-terminal domain"/>
    <property type="match status" value="1"/>
</dbReference>
<dbReference type="PANTHER" id="PTHR45436:SF4">
    <property type="entry name" value="SENSOR PROTEIN PHOQ"/>
    <property type="match status" value="1"/>
</dbReference>
<dbReference type="InterPro" id="IPR004358">
    <property type="entry name" value="Sig_transdc_His_kin-like_C"/>
</dbReference>
<evidence type="ECO:0000256" key="7">
    <source>
        <dbReference type="ARBA" id="ARBA00022777"/>
    </source>
</evidence>
<dbReference type="PROSITE" id="PS50885">
    <property type="entry name" value="HAMP"/>
    <property type="match status" value="1"/>
</dbReference>
<dbReference type="GO" id="GO:0000160">
    <property type="term" value="P:phosphorelay signal transduction system"/>
    <property type="evidence" value="ECO:0007669"/>
    <property type="project" value="UniProtKB-KW"/>
</dbReference>
<dbReference type="AlphaFoldDB" id="A0A2U2N564"/>
<dbReference type="EC" id="2.7.13.3" evidence="3"/>
<evidence type="ECO:0000256" key="4">
    <source>
        <dbReference type="ARBA" id="ARBA00022553"/>
    </source>
</evidence>
<sequence length="455" mass="49394">MTSSAGGSLRRRLLVAAIAVTLLALVTIGLALEAAFRASALDAQRERLLGQVYTLLAAIEIGPQGPALEGPLPEPRLGQPRSGLYAWLVAPDGGILWRSTSTMGHDTRAPPAAAAGESRFELPAETGRGFRLRYGLDWETADGELERFTVVVAENDRAFAAQMGGFRRRLWGWLGAGGLLLLGFQAGLLRWSLAPLRRVRRDLAALEQGRRERLAEDYPLEIAELTRRINTLVASERRRATRHRENLDNLAHSLKTPLAVVGGVLDDPDPSGLAEAREQIGRIDRSIDYHVRRGSLGAAVTGEGTAVRAVAERLGRTLARAYGHRGAPVQLELDCRPELRFAGSEDELMELLGNLLDNAFKWARSRVRVTGWQEHDGTLTVVVEDDGPGIPDGVRERVLERGVRLDQQVPGQGIGLALVAELVRDRGGRLHIAEGALGGARLTVELPGIPDRPPL</sequence>
<dbReference type="InterPro" id="IPR050428">
    <property type="entry name" value="TCS_sensor_his_kinase"/>
</dbReference>
<evidence type="ECO:0000313" key="14">
    <source>
        <dbReference type="EMBL" id="PWG64306.1"/>
    </source>
</evidence>
<evidence type="ECO:0000259" key="12">
    <source>
        <dbReference type="PROSITE" id="PS50109"/>
    </source>
</evidence>
<comment type="catalytic activity">
    <reaction evidence="1">
        <text>ATP + protein L-histidine = ADP + protein N-phospho-L-histidine.</text>
        <dbReference type="EC" id="2.7.13.3"/>
    </reaction>
</comment>
<evidence type="ECO:0000256" key="5">
    <source>
        <dbReference type="ARBA" id="ARBA00022679"/>
    </source>
</evidence>
<comment type="caution">
    <text evidence="14">The sequence shown here is derived from an EMBL/GenBank/DDBJ whole genome shotgun (WGS) entry which is preliminary data.</text>
</comment>
<evidence type="ECO:0000259" key="13">
    <source>
        <dbReference type="PROSITE" id="PS50885"/>
    </source>
</evidence>
<name>A0A2U2N564_9GAMM</name>
<dbReference type="SMART" id="SM00387">
    <property type="entry name" value="HATPase_c"/>
    <property type="match status" value="1"/>
</dbReference>
<organism evidence="14 15">
    <name type="scientific">Sediminicurvatus halobius</name>
    <dbReference type="NCBI Taxonomy" id="2182432"/>
    <lineage>
        <taxon>Bacteria</taxon>
        <taxon>Pseudomonadati</taxon>
        <taxon>Pseudomonadota</taxon>
        <taxon>Gammaproteobacteria</taxon>
        <taxon>Chromatiales</taxon>
        <taxon>Ectothiorhodospiraceae</taxon>
        <taxon>Sediminicurvatus</taxon>
    </lineage>
</organism>
<evidence type="ECO:0000256" key="8">
    <source>
        <dbReference type="ARBA" id="ARBA00022989"/>
    </source>
</evidence>
<keyword evidence="8 11" id="KW-1133">Transmembrane helix</keyword>
<dbReference type="EMBL" id="QFFI01000006">
    <property type="protein sequence ID" value="PWG64306.1"/>
    <property type="molecule type" value="Genomic_DNA"/>
</dbReference>
<dbReference type="InterPro" id="IPR003660">
    <property type="entry name" value="HAMP_dom"/>
</dbReference>
<gene>
    <name evidence="14" type="ORF">DEM34_05325</name>
</gene>
<dbReference type="PRINTS" id="PR00344">
    <property type="entry name" value="BCTRLSENSOR"/>
</dbReference>
<dbReference type="InterPro" id="IPR003594">
    <property type="entry name" value="HATPase_dom"/>
</dbReference>
<dbReference type="GO" id="GO:0005524">
    <property type="term" value="F:ATP binding"/>
    <property type="evidence" value="ECO:0007669"/>
    <property type="project" value="UniProtKB-KW"/>
</dbReference>
<keyword evidence="5" id="KW-0808">Transferase</keyword>
<dbReference type="Gene3D" id="1.10.287.130">
    <property type="match status" value="1"/>
</dbReference>
<keyword evidence="10 11" id="KW-0472">Membrane</keyword>
<proteinExistence type="predicted"/>
<keyword evidence="7" id="KW-0418">Kinase</keyword>
<keyword evidence="4" id="KW-0597">Phosphoprotein</keyword>
<evidence type="ECO:0000256" key="11">
    <source>
        <dbReference type="SAM" id="Phobius"/>
    </source>
</evidence>
<dbReference type="GO" id="GO:0004673">
    <property type="term" value="F:protein histidine kinase activity"/>
    <property type="evidence" value="ECO:0007669"/>
    <property type="project" value="UniProtKB-EC"/>
</dbReference>
<dbReference type="Proteomes" id="UP000245474">
    <property type="component" value="Unassembled WGS sequence"/>
</dbReference>
<protein>
    <recommendedName>
        <fullName evidence="3">histidine kinase</fullName>
        <ecNumber evidence="3">2.7.13.3</ecNumber>
    </recommendedName>
</protein>
<evidence type="ECO:0000313" key="15">
    <source>
        <dbReference type="Proteomes" id="UP000245474"/>
    </source>
</evidence>
<dbReference type="SUPFAM" id="SSF55874">
    <property type="entry name" value="ATPase domain of HSP90 chaperone/DNA topoisomerase II/histidine kinase"/>
    <property type="match status" value="1"/>
</dbReference>
<evidence type="ECO:0000256" key="2">
    <source>
        <dbReference type="ARBA" id="ARBA00004370"/>
    </source>
</evidence>
<feature type="domain" description="Histidine kinase" evidence="12">
    <location>
        <begin position="249"/>
        <end position="450"/>
    </location>
</feature>
<keyword evidence="15" id="KW-1185">Reference proteome</keyword>
<dbReference type="InterPro" id="IPR005467">
    <property type="entry name" value="His_kinase_dom"/>
</dbReference>
<reference evidence="14 15" key="1">
    <citation type="submission" date="2018-05" db="EMBL/GenBank/DDBJ databases">
        <title>Spiribacter halobius sp. nov., a moderately halophilic bacterium isolated from marine solar saltern.</title>
        <authorList>
            <person name="Zheng W.-S."/>
            <person name="Lu D.-C."/>
            <person name="Du Z.-J."/>
        </authorList>
    </citation>
    <scope>NUCLEOTIDE SEQUENCE [LARGE SCALE GENOMIC DNA]</scope>
    <source>
        <strain evidence="14 15">E85</strain>
    </source>
</reference>
<dbReference type="PROSITE" id="PS50109">
    <property type="entry name" value="HIS_KIN"/>
    <property type="match status" value="1"/>
</dbReference>
<accession>A0A2U2N564</accession>
<dbReference type="InterPro" id="IPR036890">
    <property type="entry name" value="HATPase_C_sf"/>
</dbReference>
<evidence type="ECO:0000256" key="6">
    <source>
        <dbReference type="ARBA" id="ARBA00022692"/>
    </source>
</evidence>
<evidence type="ECO:0000256" key="9">
    <source>
        <dbReference type="ARBA" id="ARBA00023012"/>
    </source>
</evidence>
<evidence type="ECO:0000256" key="1">
    <source>
        <dbReference type="ARBA" id="ARBA00000085"/>
    </source>
</evidence>
<dbReference type="GO" id="GO:0005886">
    <property type="term" value="C:plasma membrane"/>
    <property type="evidence" value="ECO:0007669"/>
    <property type="project" value="TreeGrafter"/>
</dbReference>
<keyword evidence="6 11" id="KW-0812">Transmembrane</keyword>
<evidence type="ECO:0000256" key="3">
    <source>
        <dbReference type="ARBA" id="ARBA00012438"/>
    </source>
</evidence>
<dbReference type="PANTHER" id="PTHR45436">
    <property type="entry name" value="SENSOR HISTIDINE KINASE YKOH"/>
    <property type="match status" value="1"/>
</dbReference>